<dbReference type="InterPro" id="IPR022259">
    <property type="entry name" value="Acessory_Sec_prot_Asp3"/>
</dbReference>
<dbReference type="AlphaFoldDB" id="A0A2U1D8X8"/>
<organism evidence="1 2">
    <name type="scientific">Convivina intestini</name>
    <dbReference type="NCBI Taxonomy" id="1505726"/>
    <lineage>
        <taxon>Bacteria</taxon>
        <taxon>Bacillati</taxon>
        <taxon>Bacillota</taxon>
        <taxon>Bacilli</taxon>
        <taxon>Lactobacillales</taxon>
        <taxon>Lactobacillaceae</taxon>
        <taxon>Convivina</taxon>
    </lineage>
</organism>
<dbReference type="Pfam" id="PF15432">
    <property type="entry name" value="Sec-ASP3"/>
    <property type="match status" value="1"/>
</dbReference>
<evidence type="ECO:0000313" key="1">
    <source>
        <dbReference type="EMBL" id="PVY84141.1"/>
    </source>
</evidence>
<protein>
    <submittedName>
        <fullName evidence="1">Accessory secretory protein Asp3</fullName>
    </submittedName>
</protein>
<comment type="caution">
    <text evidence="1">The sequence shown here is derived from an EMBL/GenBank/DDBJ whole genome shotgun (WGS) entry which is preliminary data.</text>
</comment>
<dbReference type="GO" id="GO:0015031">
    <property type="term" value="P:protein transport"/>
    <property type="evidence" value="ECO:0007669"/>
    <property type="project" value="InterPro"/>
</dbReference>
<keyword evidence="2" id="KW-1185">Reference proteome</keyword>
<gene>
    <name evidence="1" type="ORF">C7384_10518</name>
</gene>
<dbReference type="RefSeq" id="WP_089938817.1">
    <property type="nucleotide sequence ID" value="NZ_CAKOEX010000004.1"/>
</dbReference>
<dbReference type="EMBL" id="QEKT01000005">
    <property type="protein sequence ID" value="PVY84141.1"/>
    <property type="molecule type" value="Genomic_DNA"/>
</dbReference>
<dbReference type="NCBIfam" id="TIGR03711">
    <property type="entry name" value="acc_sec_asp3"/>
    <property type="match status" value="1"/>
</dbReference>
<proteinExistence type="predicted"/>
<reference evidence="1 2" key="1">
    <citation type="submission" date="2018-04" db="EMBL/GenBank/DDBJ databases">
        <title>Genomic Encyclopedia of Type Strains, Phase IV (KMG-IV): sequencing the most valuable type-strain genomes for metagenomic binning, comparative biology and taxonomic classification.</title>
        <authorList>
            <person name="Goeker M."/>
        </authorList>
    </citation>
    <scope>NUCLEOTIDE SEQUENCE [LARGE SCALE GENOMIC DNA]</scope>
    <source>
        <strain evidence="1 2">DSM 28795</strain>
    </source>
</reference>
<sequence length="368" mass="42273">MRYQVYWTPETQLIELQGAVIDFKAYNEVEFQHQFLPSGQPIVGWYSQANYLNTKTMSDLPYLYPGKTYYFDRQVVNSERMHAYLAVTFYDKDGLALDTKQQNADRIEVTVPEGTDYYQVKLLSAGTGSFIFRGFNIRPKVEEGYLLSGDQQLNDDLYAYLDVPKNLKNKTLRVIFSEPEFHSLKYVNDLISPSNQAVLYFTTDLLHADSYLKTDLVEEINKAKKAVHANKIEFVGYGLISSYTALTYQGKFRGSHAVISDPSADQKVPYLERMSPALREQFKNISVRISESLTGSFEFLTSAFANDLRVPVMVPHPNEDRLASLRYDTAITDYTRADMIPQHASHQEKKKSSKLHSGRLRNFFMNED</sequence>
<dbReference type="OrthoDB" id="2042927at2"/>
<accession>A0A2U1D8X8</accession>
<dbReference type="Proteomes" id="UP000245433">
    <property type="component" value="Unassembled WGS sequence"/>
</dbReference>
<evidence type="ECO:0000313" key="2">
    <source>
        <dbReference type="Proteomes" id="UP000245433"/>
    </source>
</evidence>
<name>A0A2U1D8X8_9LACO</name>